<comment type="subcellular location">
    <subcellularLocation>
        <location evidence="1">Cytoplasm</location>
        <location evidence="1">Nucleoid</location>
    </subcellularLocation>
</comment>
<keyword evidence="4 7" id="KW-0238">DNA-binding</keyword>
<dbReference type="Pfam" id="PF00816">
    <property type="entry name" value="Histone_HNS"/>
    <property type="match status" value="1"/>
</dbReference>
<gene>
    <name evidence="7" type="ORF">HC248_03135</name>
</gene>
<dbReference type="AlphaFoldDB" id="A0A6H2HDZ8"/>
<dbReference type="EMBL" id="CP051461">
    <property type="protein sequence ID" value="QJC57804.1"/>
    <property type="molecule type" value="Genomic_DNA"/>
</dbReference>
<dbReference type="GO" id="GO:0009295">
    <property type="term" value="C:nucleoid"/>
    <property type="evidence" value="ECO:0007669"/>
    <property type="project" value="UniProtKB-SubCell"/>
</dbReference>
<dbReference type="Gene3D" id="4.10.430.10">
    <property type="entry name" value="Histone-like protein H-NS, C-terminal domain"/>
    <property type="match status" value="1"/>
</dbReference>
<evidence type="ECO:0000256" key="5">
    <source>
        <dbReference type="SAM" id="MobiDB-lite"/>
    </source>
</evidence>
<dbReference type="SUPFAM" id="SSF81273">
    <property type="entry name" value="H-NS histone-like proteins"/>
    <property type="match status" value="1"/>
</dbReference>
<feature type="domain" description="DNA-binding protein H-NS-like C-terminal" evidence="6">
    <location>
        <begin position="76"/>
        <end position="119"/>
    </location>
</feature>
<feature type="region of interest" description="Disordered" evidence="5">
    <location>
        <begin position="75"/>
        <end position="97"/>
    </location>
</feature>
<comment type="similarity">
    <text evidence="2">Belongs to the histone-like protein H-NS family.</text>
</comment>
<evidence type="ECO:0000313" key="7">
    <source>
        <dbReference type="EMBL" id="QJC57804.1"/>
    </source>
</evidence>
<name>A0A6H2HDZ8_9BURK</name>
<evidence type="ECO:0000259" key="6">
    <source>
        <dbReference type="SMART" id="SM00528"/>
    </source>
</evidence>
<dbReference type="SMART" id="SM00528">
    <property type="entry name" value="HNS"/>
    <property type="match status" value="1"/>
</dbReference>
<dbReference type="KEGG" id="pvac:HC248_03135"/>
<accession>A0A6H2HDZ8</accession>
<evidence type="ECO:0000313" key="8">
    <source>
        <dbReference type="Proteomes" id="UP000502041"/>
    </source>
</evidence>
<protein>
    <submittedName>
        <fullName evidence="7">DNA-binding protein Bv3F</fullName>
    </submittedName>
</protein>
<dbReference type="InterPro" id="IPR027444">
    <property type="entry name" value="H-NS_C_dom"/>
</dbReference>
<dbReference type="RefSeq" id="WP_168923269.1">
    <property type="nucleotide sequence ID" value="NZ_CP051461.1"/>
</dbReference>
<dbReference type="Proteomes" id="UP000502041">
    <property type="component" value="Chromosome"/>
</dbReference>
<keyword evidence="3" id="KW-0963">Cytoplasm</keyword>
<keyword evidence="8" id="KW-1185">Reference proteome</keyword>
<sequence length="124" mass="13858">MSTLVDLQSQIEKLQKQASLIKAKEFDKTVREIREKMYAFGITVKDLQTTKVSKPAKVEKDPTDKPAKVRKTLTKKGNTQPVAAKYQGPDGQTWSGRGLTPRWLAALIEQGRGKPEFLITADES</sequence>
<proteinExistence type="inferred from homology"/>
<dbReference type="InterPro" id="IPR037150">
    <property type="entry name" value="H-NS_C_dom_sf"/>
</dbReference>
<evidence type="ECO:0000256" key="4">
    <source>
        <dbReference type="ARBA" id="ARBA00023125"/>
    </source>
</evidence>
<dbReference type="PANTHER" id="PTHR38097:SF2">
    <property type="entry name" value="DNA-BINDING PROTEIN STPA"/>
    <property type="match status" value="1"/>
</dbReference>
<evidence type="ECO:0000256" key="2">
    <source>
        <dbReference type="ARBA" id="ARBA00010610"/>
    </source>
</evidence>
<dbReference type="PANTHER" id="PTHR38097">
    <property type="match status" value="1"/>
</dbReference>
<evidence type="ECO:0000256" key="3">
    <source>
        <dbReference type="ARBA" id="ARBA00022490"/>
    </source>
</evidence>
<dbReference type="GO" id="GO:0003677">
    <property type="term" value="F:DNA binding"/>
    <property type="evidence" value="ECO:0007669"/>
    <property type="project" value="UniProtKB-KW"/>
</dbReference>
<organism evidence="7 8">
    <name type="scientific">Polaromonas vacuolata</name>
    <dbReference type="NCBI Taxonomy" id="37448"/>
    <lineage>
        <taxon>Bacteria</taxon>
        <taxon>Pseudomonadati</taxon>
        <taxon>Pseudomonadota</taxon>
        <taxon>Betaproteobacteria</taxon>
        <taxon>Burkholderiales</taxon>
        <taxon>Comamonadaceae</taxon>
        <taxon>Polaromonas</taxon>
    </lineage>
</organism>
<reference evidence="7 8" key="1">
    <citation type="submission" date="2020-04" db="EMBL/GenBank/DDBJ databases">
        <title>Complete genome of a Psychrophilic, Marine, Gas Vacuolate Bacterium Polaromonas vacuolata KCTC 22033T.</title>
        <authorList>
            <person name="Hwang K."/>
            <person name="Kim K.M."/>
        </authorList>
    </citation>
    <scope>NUCLEOTIDE SEQUENCE [LARGE SCALE GENOMIC DNA]</scope>
    <source>
        <strain evidence="7 8">KCTC 22033</strain>
    </source>
</reference>
<evidence type="ECO:0000256" key="1">
    <source>
        <dbReference type="ARBA" id="ARBA00004453"/>
    </source>
</evidence>